<evidence type="ECO:0008006" key="3">
    <source>
        <dbReference type="Google" id="ProtNLM"/>
    </source>
</evidence>
<reference evidence="1 2" key="1">
    <citation type="submission" date="2019-03" db="EMBL/GenBank/DDBJ databases">
        <title>Deep-cultivation of Planctomycetes and their phenomic and genomic characterization uncovers novel biology.</title>
        <authorList>
            <person name="Wiegand S."/>
            <person name="Jogler M."/>
            <person name="Boedeker C."/>
            <person name="Pinto D."/>
            <person name="Vollmers J."/>
            <person name="Rivas-Marin E."/>
            <person name="Kohn T."/>
            <person name="Peeters S.H."/>
            <person name="Heuer A."/>
            <person name="Rast P."/>
            <person name="Oberbeckmann S."/>
            <person name="Bunk B."/>
            <person name="Jeske O."/>
            <person name="Meyerdierks A."/>
            <person name="Storesund J.E."/>
            <person name="Kallscheuer N."/>
            <person name="Luecker S."/>
            <person name="Lage O.M."/>
            <person name="Pohl T."/>
            <person name="Merkel B.J."/>
            <person name="Hornburger P."/>
            <person name="Mueller R.-W."/>
            <person name="Bruemmer F."/>
            <person name="Labrenz M."/>
            <person name="Spormann A.M."/>
            <person name="Op den Camp H."/>
            <person name="Overmann J."/>
            <person name="Amann R."/>
            <person name="Jetten M.S.M."/>
            <person name="Mascher T."/>
            <person name="Medema M.H."/>
            <person name="Devos D.P."/>
            <person name="Kaster A.-K."/>
            <person name="Ovreas L."/>
            <person name="Rohde M."/>
            <person name="Galperin M.Y."/>
            <person name="Jogler C."/>
        </authorList>
    </citation>
    <scope>NUCLEOTIDE SEQUENCE [LARGE SCALE GENOMIC DNA]</scope>
    <source>
        <strain evidence="1 2">Enr13</strain>
    </source>
</reference>
<dbReference type="InterPro" id="IPR021365">
    <property type="entry name" value="DUF2891"/>
</dbReference>
<keyword evidence="2" id="KW-1185">Reference proteome</keyword>
<name>A0A518HKG1_9BACT</name>
<evidence type="ECO:0000313" key="2">
    <source>
        <dbReference type="Proteomes" id="UP000319004"/>
    </source>
</evidence>
<dbReference type="KEGG" id="snep:Enr13x_11660"/>
<organism evidence="1 2">
    <name type="scientific">Stieleria neptunia</name>
    <dbReference type="NCBI Taxonomy" id="2527979"/>
    <lineage>
        <taxon>Bacteria</taxon>
        <taxon>Pseudomonadati</taxon>
        <taxon>Planctomycetota</taxon>
        <taxon>Planctomycetia</taxon>
        <taxon>Pirellulales</taxon>
        <taxon>Pirellulaceae</taxon>
        <taxon>Stieleria</taxon>
    </lineage>
</organism>
<protein>
    <recommendedName>
        <fullName evidence="3">DUF2891 domain-containing protein</fullName>
    </recommendedName>
</protein>
<accession>A0A518HKG1</accession>
<evidence type="ECO:0000313" key="1">
    <source>
        <dbReference type="EMBL" id="QDV41328.1"/>
    </source>
</evidence>
<dbReference type="RefSeq" id="WP_231744112.1">
    <property type="nucleotide sequence ID" value="NZ_CP037423.1"/>
</dbReference>
<dbReference type="EMBL" id="CP037423">
    <property type="protein sequence ID" value="QDV41328.1"/>
    <property type="molecule type" value="Genomic_DNA"/>
</dbReference>
<dbReference type="Proteomes" id="UP000319004">
    <property type="component" value="Chromosome"/>
</dbReference>
<dbReference type="AlphaFoldDB" id="A0A518HKG1"/>
<dbReference type="Pfam" id="PF11199">
    <property type="entry name" value="DUF2891"/>
    <property type="match status" value="1"/>
</dbReference>
<sequence>MPMLPIKLSIHSTPAWPPLARWWWVASVAFAMLQTGGHAIAQPSTPVAMDEAMAESWAGLVLKGVDTEFPNKLSLVYLNKDQIKAPREHFPAFYGCYDWHSSVHGHWVLVRLLKDYPGMQSVPRIREVLSRHLSDENLKQEAAFFARGEQKTFERMYGWSWLFRLVIELDGWDDADARRWRENLRPLEEVLARRVNDYLPKLTFPIRTGQHTDTGFALGQILDYARAMEMPELQALVIDRAKEYFATDLDYPVHYEPSGHDFFSSCWNEADLMRRVLSEQAFEDWLARFVPELATQLTDGTIAPVAVSDVTDPKIVHLAGLNLNRAWCLRSVASALRDDHPLKRVLVENAESHLAAGLAYINSGHYEGDHWLATFGLYAIAGVGVADGRP</sequence>
<proteinExistence type="predicted"/>
<gene>
    <name evidence="1" type="ORF">Enr13x_11660</name>
</gene>